<dbReference type="AlphaFoldDB" id="A0A346Y2E2"/>
<feature type="binding site" evidence="6">
    <location>
        <position position="342"/>
    </location>
    <ligand>
        <name>substrate</name>
    </ligand>
</feature>
<comment type="cofactor">
    <cofactor evidence="1 7 9">
        <name>pyridoxal 5'-phosphate</name>
        <dbReference type="ChEBI" id="CHEBI:597326"/>
    </cofactor>
</comment>
<dbReference type="Pfam" id="PF00266">
    <property type="entry name" value="Aminotran_5"/>
    <property type="match status" value="1"/>
</dbReference>
<comment type="similarity">
    <text evidence="2 8">Belongs to the class-V pyridoxal-phosphate-dependent aminotransferase family.</text>
</comment>
<evidence type="ECO:0000256" key="7">
    <source>
        <dbReference type="PIRSR" id="PIRSR000524-50"/>
    </source>
</evidence>
<dbReference type="InterPro" id="IPR015424">
    <property type="entry name" value="PyrdxlP-dep_Trfase"/>
</dbReference>
<dbReference type="InterPro" id="IPR015421">
    <property type="entry name" value="PyrdxlP-dep_Trfase_major"/>
</dbReference>
<dbReference type="PIRSF" id="PIRSF000524">
    <property type="entry name" value="SPT"/>
    <property type="match status" value="1"/>
</dbReference>
<keyword evidence="5 7" id="KW-0663">Pyridoxal phosphate</keyword>
<evidence type="ECO:0000313" key="11">
    <source>
        <dbReference type="EMBL" id="AXV08639.1"/>
    </source>
</evidence>
<dbReference type="GO" id="GO:0008453">
    <property type="term" value="F:alanine-glyoxylate transaminase activity"/>
    <property type="evidence" value="ECO:0007669"/>
    <property type="project" value="TreeGrafter"/>
</dbReference>
<keyword evidence="11" id="KW-0670">Pyruvate</keyword>
<evidence type="ECO:0000256" key="5">
    <source>
        <dbReference type="ARBA" id="ARBA00022898"/>
    </source>
</evidence>
<dbReference type="Gene3D" id="3.40.640.10">
    <property type="entry name" value="Type I PLP-dependent aspartate aminotransferase-like (Major domain)"/>
    <property type="match status" value="1"/>
</dbReference>
<dbReference type="KEGG" id="euz:DVS28_a3969"/>
<dbReference type="PROSITE" id="PS00595">
    <property type="entry name" value="AA_TRANSFER_CLASS_5"/>
    <property type="match status" value="1"/>
</dbReference>
<evidence type="ECO:0000256" key="4">
    <source>
        <dbReference type="ARBA" id="ARBA00022679"/>
    </source>
</evidence>
<evidence type="ECO:0000259" key="10">
    <source>
        <dbReference type="Pfam" id="PF00266"/>
    </source>
</evidence>
<dbReference type="RefSeq" id="WP_216826157.1">
    <property type="nucleotide sequence ID" value="NZ_CP031165.1"/>
</dbReference>
<evidence type="ECO:0000313" key="12">
    <source>
        <dbReference type="Proteomes" id="UP000264006"/>
    </source>
</evidence>
<proteinExistence type="inferred from homology"/>
<accession>A0A346Y2E2</accession>
<keyword evidence="4 11" id="KW-0808">Transferase</keyword>
<feature type="modified residue" description="N6-(pyridoxal phosphate)lysine" evidence="7">
    <location>
        <position position="193"/>
    </location>
</feature>
<evidence type="ECO:0000256" key="8">
    <source>
        <dbReference type="RuleBase" id="RU004075"/>
    </source>
</evidence>
<gene>
    <name evidence="11" type="ORF">DVS28_a3969</name>
</gene>
<dbReference type="Proteomes" id="UP000264006">
    <property type="component" value="Chromosome"/>
</dbReference>
<evidence type="ECO:0000256" key="2">
    <source>
        <dbReference type="ARBA" id="ARBA00009236"/>
    </source>
</evidence>
<reference evidence="11 12" key="1">
    <citation type="submission" date="2018-09" db="EMBL/GenBank/DDBJ databases">
        <title>Complete genome sequence of Euzebya sp. DY32-46 isolated from seawater of Pacific Ocean.</title>
        <authorList>
            <person name="Xu L."/>
            <person name="Wu Y.-H."/>
            <person name="Xu X.-W."/>
        </authorList>
    </citation>
    <scope>NUCLEOTIDE SEQUENCE [LARGE SCALE GENOMIC DNA]</scope>
    <source>
        <strain evidence="11 12">DY32-46</strain>
    </source>
</reference>
<keyword evidence="12" id="KW-1185">Reference proteome</keyword>
<evidence type="ECO:0000256" key="3">
    <source>
        <dbReference type="ARBA" id="ARBA00022576"/>
    </source>
</evidence>
<sequence length="367" mass="38784">MSFPPDRILLGPGPSDVHPAVLESLGRPLLGHLDPAFLPILDEVVADLRTAFRTDNAATLPISGTGSAGLEAAMVNLIEPGDPVVVGVNGVFGGRLAEVARRAGADVHTVERDWGRIIEPEAFLDACRTHDARVAAIVHAETSTGVAQPVADIGAALGDTDTLFVLDTVTSLGGIPVEIDQWQVDAAYSGTQKCLSVPPGLSPVTFSDKAVAKLKGRSTPVQSWYLDLSLILAYVDGAGGRTYHHTAPISMLYGLHRGLKLLLEEGLEARWARHARLGGMLQDGLVEMGLPLLAQEGHRLPQLTTVGLPDGVEEAKLRRQLLDEHGIEVGGGLGQFAGRAWRIGLMGHSASERNVRLVLAAIADLLG</sequence>
<dbReference type="SUPFAM" id="SSF53383">
    <property type="entry name" value="PLP-dependent transferases"/>
    <property type="match status" value="1"/>
</dbReference>
<keyword evidence="3 11" id="KW-0032">Aminotransferase</keyword>
<dbReference type="InterPro" id="IPR000192">
    <property type="entry name" value="Aminotrans_V_dom"/>
</dbReference>
<protein>
    <submittedName>
        <fullName evidence="11">Serine--pyruvate aminotransferase</fullName>
    </submittedName>
</protein>
<dbReference type="GO" id="GO:0004760">
    <property type="term" value="F:L-serine-pyruvate transaminase activity"/>
    <property type="evidence" value="ECO:0007669"/>
    <property type="project" value="TreeGrafter"/>
</dbReference>
<name>A0A346Y2E2_9ACTN</name>
<dbReference type="FunFam" id="3.40.640.10:FF:000027">
    <property type="entry name" value="Serine--pyruvate aminotransferase, mitochondrial"/>
    <property type="match status" value="1"/>
</dbReference>
<organism evidence="11 12">
    <name type="scientific">Euzebya pacifica</name>
    <dbReference type="NCBI Taxonomy" id="1608957"/>
    <lineage>
        <taxon>Bacteria</taxon>
        <taxon>Bacillati</taxon>
        <taxon>Actinomycetota</taxon>
        <taxon>Nitriliruptoria</taxon>
        <taxon>Euzebyales</taxon>
    </lineage>
</organism>
<evidence type="ECO:0000256" key="1">
    <source>
        <dbReference type="ARBA" id="ARBA00001933"/>
    </source>
</evidence>
<dbReference type="EMBL" id="CP031165">
    <property type="protein sequence ID" value="AXV08639.1"/>
    <property type="molecule type" value="Genomic_DNA"/>
</dbReference>
<evidence type="ECO:0000256" key="6">
    <source>
        <dbReference type="PIRSR" id="PIRSR000524-1"/>
    </source>
</evidence>
<dbReference type="InterPro" id="IPR015422">
    <property type="entry name" value="PyrdxlP-dep_Trfase_small"/>
</dbReference>
<dbReference type="Gene3D" id="3.90.1150.10">
    <property type="entry name" value="Aspartate Aminotransferase, domain 1"/>
    <property type="match status" value="1"/>
</dbReference>
<evidence type="ECO:0000256" key="9">
    <source>
        <dbReference type="RuleBase" id="RU004504"/>
    </source>
</evidence>
<dbReference type="InterPro" id="IPR020578">
    <property type="entry name" value="Aminotrans_V_PyrdxlP_BS"/>
</dbReference>
<dbReference type="GO" id="GO:0019265">
    <property type="term" value="P:glycine biosynthetic process, by transamination of glyoxylate"/>
    <property type="evidence" value="ECO:0007669"/>
    <property type="project" value="TreeGrafter"/>
</dbReference>
<feature type="domain" description="Aminotransferase class V" evidence="10">
    <location>
        <begin position="45"/>
        <end position="332"/>
    </location>
</feature>
<dbReference type="InterPro" id="IPR024169">
    <property type="entry name" value="SP_NH2Trfase/AEP_transaminase"/>
</dbReference>
<dbReference type="PANTHER" id="PTHR21152:SF40">
    <property type="entry name" value="ALANINE--GLYOXYLATE AMINOTRANSFERASE"/>
    <property type="match status" value="1"/>
</dbReference>
<dbReference type="PANTHER" id="PTHR21152">
    <property type="entry name" value="AMINOTRANSFERASE CLASS V"/>
    <property type="match status" value="1"/>
</dbReference>